<dbReference type="PANTHER" id="PTHR11746">
    <property type="entry name" value="O-METHYLTRANSFERASE"/>
    <property type="match status" value="1"/>
</dbReference>
<dbReference type="OrthoDB" id="1606438at2759"/>
<keyword evidence="9" id="KW-1185">Reference proteome</keyword>
<dbReference type="Proteomes" id="UP001141806">
    <property type="component" value="Unassembled WGS sequence"/>
</dbReference>
<keyword evidence="1" id="KW-0489">Methyltransferase</keyword>
<accession>A0A9Q0K7I9</accession>
<dbReference type="SUPFAM" id="SSF46785">
    <property type="entry name" value="Winged helix' DNA-binding domain"/>
    <property type="match status" value="1"/>
</dbReference>
<comment type="similarity">
    <text evidence="4">Belongs to the class I-like SAM-binding methyltransferase superfamily. Cation-independent O-methyltransferase family.</text>
</comment>
<dbReference type="InterPro" id="IPR029063">
    <property type="entry name" value="SAM-dependent_MTases_sf"/>
</dbReference>
<dbReference type="PIRSF" id="PIRSF005739">
    <property type="entry name" value="O-mtase"/>
    <property type="match status" value="1"/>
</dbReference>
<dbReference type="Gene3D" id="1.10.10.10">
    <property type="entry name" value="Winged helix-like DNA-binding domain superfamily/Winged helix DNA-binding domain"/>
    <property type="match status" value="1"/>
</dbReference>
<dbReference type="SUPFAM" id="SSF53335">
    <property type="entry name" value="S-adenosyl-L-methionine-dependent methyltransferases"/>
    <property type="match status" value="1"/>
</dbReference>
<protein>
    <submittedName>
        <fullName evidence="8">Uncharacterized protein</fullName>
    </submittedName>
</protein>
<evidence type="ECO:0000259" key="7">
    <source>
        <dbReference type="Pfam" id="PF08100"/>
    </source>
</evidence>
<feature type="domain" description="O-methyltransferase dimerisation" evidence="7">
    <location>
        <begin position="24"/>
        <end position="103"/>
    </location>
</feature>
<dbReference type="GO" id="GO:0046983">
    <property type="term" value="F:protein dimerization activity"/>
    <property type="evidence" value="ECO:0007669"/>
    <property type="project" value="InterPro"/>
</dbReference>
<dbReference type="InterPro" id="IPR016461">
    <property type="entry name" value="COMT-like"/>
</dbReference>
<dbReference type="InterPro" id="IPR001077">
    <property type="entry name" value="COMT_C"/>
</dbReference>
<dbReference type="AlphaFoldDB" id="A0A9Q0K7I9"/>
<gene>
    <name evidence="8" type="ORF">NE237_017181</name>
</gene>
<proteinExistence type="inferred from homology"/>
<dbReference type="InterPro" id="IPR036390">
    <property type="entry name" value="WH_DNA-bd_sf"/>
</dbReference>
<evidence type="ECO:0000259" key="6">
    <source>
        <dbReference type="Pfam" id="PF00891"/>
    </source>
</evidence>
<dbReference type="InterPro" id="IPR036388">
    <property type="entry name" value="WH-like_DNA-bd_sf"/>
</dbReference>
<feature type="active site" description="Proton acceptor" evidence="5">
    <location>
        <position position="257"/>
    </location>
</feature>
<evidence type="ECO:0000256" key="1">
    <source>
        <dbReference type="ARBA" id="ARBA00022603"/>
    </source>
</evidence>
<evidence type="ECO:0000313" key="8">
    <source>
        <dbReference type="EMBL" id="KAJ4965332.1"/>
    </source>
</evidence>
<sequence>MGAKSAEMTGITKEEDAEADEEIWRYIFGFVETGVVRCAIELGIADALEANEGQPMTLSQLSATINCPPSPLYRIMRFLVHRRVFKEETTGYALTPISRRFITRGERSMAALLLLESSPVILAPWQALAACVRTEDRLTPFKATHGQDHWEYTARHPSYSKLFDDGMACHARVAVAAIKEGCDKLFEGISTVVDVGGGNGTTVGLLVKAFPWLRAINFDLPHVVSTAPPCDRVEHIGGDMFKSVPKTDAVFLMWVLHDWDDEACIHILRNCKEAIAGDDGKVIIVEAVIKEEKEYKYKGVGLMLDMLMMIDTNNGKERTQEEWSHILDKAGFSCYTFTPIPAIQSIIQAYP</sequence>
<dbReference type="InterPro" id="IPR012967">
    <property type="entry name" value="COMT_dimerisation"/>
</dbReference>
<dbReference type="Gene3D" id="3.40.50.150">
    <property type="entry name" value="Vaccinia Virus protein VP39"/>
    <property type="match status" value="1"/>
</dbReference>
<keyword evidence="3" id="KW-0949">S-adenosyl-L-methionine</keyword>
<evidence type="ECO:0000313" key="9">
    <source>
        <dbReference type="Proteomes" id="UP001141806"/>
    </source>
</evidence>
<reference evidence="8" key="1">
    <citation type="journal article" date="2023" name="Plant J.">
        <title>The genome of the king protea, Protea cynaroides.</title>
        <authorList>
            <person name="Chang J."/>
            <person name="Duong T.A."/>
            <person name="Schoeman C."/>
            <person name="Ma X."/>
            <person name="Roodt D."/>
            <person name="Barker N."/>
            <person name="Li Z."/>
            <person name="Van de Peer Y."/>
            <person name="Mizrachi E."/>
        </authorList>
    </citation>
    <scope>NUCLEOTIDE SEQUENCE</scope>
    <source>
        <tissue evidence="8">Young leaves</tissue>
    </source>
</reference>
<evidence type="ECO:0000256" key="2">
    <source>
        <dbReference type="ARBA" id="ARBA00022679"/>
    </source>
</evidence>
<dbReference type="EMBL" id="JAMYWD010000007">
    <property type="protein sequence ID" value="KAJ4965332.1"/>
    <property type="molecule type" value="Genomic_DNA"/>
</dbReference>
<evidence type="ECO:0000256" key="5">
    <source>
        <dbReference type="PIRSR" id="PIRSR005739-1"/>
    </source>
</evidence>
<dbReference type="GO" id="GO:0032259">
    <property type="term" value="P:methylation"/>
    <property type="evidence" value="ECO:0007669"/>
    <property type="project" value="UniProtKB-KW"/>
</dbReference>
<name>A0A9Q0K7I9_9MAGN</name>
<keyword evidence="2" id="KW-0808">Transferase</keyword>
<feature type="domain" description="O-methyltransferase C-terminal" evidence="6">
    <location>
        <begin position="125"/>
        <end position="333"/>
    </location>
</feature>
<dbReference type="FunFam" id="3.40.50.150:FF:000294">
    <property type="entry name" value="O-methyltransferase family protein"/>
    <property type="match status" value="1"/>
</dbReference>
<dbReference type="Pfam" id="PF08100">
    <property type="entry name" value="Dimerisation"/>
    <property type="match status" value="1"/>
</dbReference>
<comment type="caution">
    <text evidence="8">The sequence shown here is derived from an EMBL/GenBank/DDBJ whole genome shotgun (WGS) entry which is preliminary data.</text>
</comment>
<dbReference type="Pfam" id="PF00891">
    <property type="entry name" value="Methyltransf_2"/>
    <property type="match status" value="1"/>
</dbReference>
<evidence type="ECO:0000256" key="4">
    <source>
        <dbReference type="ARBA" id="ARBA00038277"/>
    </source>
</evidence>
<organism evidence="8 9">
    <name type="scientific">Protea cynaroides</name>
    <dbReference type="NCBI Taxonomy" id="273540"/>
    <lineage>
        <taxon>Eukaryota</taxon>
        <taxon>Viridiplantae</taxon>
        <taxon>Streptophyta</taxon>
        <taxon>Embryophyta</taxon>
        <taxon>Tracheophyta</taxon>
        <taxon>Spermatophyta</taxon>
        <taxon>Magnoliopsida</taxon>
        <taxon>Proteales</taxon>
        <taxon>Proteaceae</taxon>
        <taxon>Protea</taxon>
    </lineage>
</organism>
<dbReference type="PROSITE" id="PS51683">
    <property type="entry name" value="SAM_OMT_II"/>
    <property type="match status" value="1"/>
</dbReference>
<evidence type="ECO:0000256" key="3">
    <source>
        <dbReference type="ARBA" id="ARBA00022691"/>
    </source>
</evidence>
<dbReference type="GO" id="GO:0008171">
    <property type="term" value="F:O-methyltransferase activity"/>
    <property type="evidence" value="ECO:0007669"/>
    <property type="project" value="InterPro"/>
</dbReference>